<evidence type="ECO:0000313" key="2">
    <source>
        <dbReference type="Proteomes" id="UP000076567"/>
    </source>
</evidence>
<organism evidence="1 2">
    <name type="scientific">Fictibacillus phosphorivorans</name>
    <dbReference type="NCBI Taxonomy" id="1221500"/>
    <lineage>
        <taxon>Bacteria</taxon>
        <taxon>Bacillati</taxon>
        <taxon>Bacillota</taxon>
        <taxon>Bacilli</taxon>
        <taxon>Bacillales</taxon>
        <taxon>Fictibacillaceae</taxon>
        <taxon>Fictibacillus</taxon>
    </lineage>
</organism>
<accession>A0A163SJT7</accession>
<dbReference type="EMBL" id="LRFC01000001">
    <property type="protein sequence ID" value="KZE69259.1"/>
    <property type="molecule type" value="Genomic_DNA"/>
</dbReference>
<dbReference type="Pfam" id="PF18907">
    <property type="entry name" value="DUF5662"/>
    <property type="match status" value="1"/>
</dbReference>
<reference evidence="2" key="1">
    <citation type="submission" date="2016-01" db="EMBL/GenBank/DDBJ databases">
        <title>Draft genome of Chromobacterium sp. F49.</title>
        <authorList>
            <person name="Hong K.W."/>
        </authorList>
    </citation>
    <scope>NUCLEOTIDE SEQUENCE [LARGE SCALE GENOMIC DNA]</scope>
    <source>
        <strain evidence="2">P7IIIA</strain>
    </source>
</reference>
<comment type="caution">
    <text evidence="1">The sequence shown here is derived from an EMBL/GenBank/DDBJ whole genome shotgun (WGS) entry which is preliminary data.</text>
</comment>
<evidence type="ECO:0000313" key="1">
    <source>
        <dbReference type="EMBL" id="KZE69259.1"/>
    </source>
</evidence>
<name>A0A163SJT7_9BACL</name>
<dbReference type="RefSeq" id="WP_066236705.1">
    <property type="nucleotide sequence ID" value="NZ_LRFC01000001.1"/>
</dbReference>
<proteinExistence type="predicted"/>
<dbReference type="InterPro" id="IPR043721">
    <property type="entry name" value="DUF5662"/>
</dbReference>
<gene>
    <name evidence="1" type="ORF">AWM68_03045</name>
</gene>
<dbReference type="AlphaFoldDB" id="A0A163SJT7"/>
<sequence length="160" mass="19954">MSAYWKYFLYIIEHKLNVFIECWREGLYLQAFTHDISKFHPVEFFPYARKFYSNKKVDEVEWQKAWLHHQHHNKHHWNYWVVDQVKREAVPIPRKYIFEMICDYRSLSRKWGRKRTDTNISERLILNLQTEKVILHPDTRRECEFFIRKMKMENKNSKAT</sequence>
<protein>
    <recommendedName>
        <fullName evidence="3">Catalase</fullName>
    </recommendedName>
</protein>
<dbReference type="Proteomes" id="UP000076567">
    <property type="component" value="Unassembled WGS sequence"/>
</dbReference>
<dbReference type="OrthoDB" id="9784470at2"/>
<evidence type="ECO:0008006" key="3">
    <source>
        <dbReference type="Google" id="ProtNLM"/>
    </source>
</evidence>
<keyword evidence="2" id="KW-1185">Reference proteome</keyword>